<accession>A0A4S8JWQ7</accession>
<dbReference type="PANTHER" id="PTHR33874">
    <property type="entry name" value="RING FINGER PROTEIN"/>
    <property type="match status" value="1"/>
</dbReference>
<dbReference type="AlphaFoldDB" id="A0A4S8JWQ7"/>
<organism evidence="2 3">
    <name type="scientific">Musa balbisiana</name>
    <name type="common">Banana</name>
    <dbReference type="NCBI Taxonomy" id="52838"/>
    <lineage>
        <taxon>Eukaryota</taxon>
        <taxon>Viridiplantae</taxon>
        <taxon>Streptophyta</taxon>
        <taxon>Embryophyta</taxon>
        <taxon>Tracheophyta</taxon>
        <taxon>Spermatophyta</taxon>
        <taxon>Magnoliopsida</taxon>
        <taxon>Liliopsida</taxon>
        <taxon>Zingiberales</taxon>
        <taxon>Musaceae</taxon>
        <taxon>Musa</taxon>
    </lineage>
</organism>
<sequence>MVKILESTTQTGHEILLQSDFPRFVGDGWLPSGYATPPCDRGGSSPHLSRTGEPSGVDAVLENCRKALELLENSAGEPSDEDVAKDAPLATARGEEGSPLRSDTDADELCTLLKSRVELSYFLEKLWSMQTSVHQNIHDDNASWDMVTARDLWEDRLVNGENDSEQDGFVLVRQEDIVDGIACFMADYILSLQQMKFTLQEFTPNQLQDALCKTFSVKKRSQLRKAWDGSKVIYNVASWSATAIEMYQNPAIFKAAASLARIISKLF</sequence>
<gene>
    <name evidence="2" type="ORF">C4D60_Mb05t16920</name>
</gene>
<dbReference type="Proteomes" id="UP000317650">
    <property type="component" value="Chromosome 5"/>
</dbReference>
<feature type="region of interest" description="Disordered" evidence="1">
    <location>
        <begin position="35"/>
        <end position="55"/>
    </location>
</feature>
<evidence type="ECO:0000313" key="3">
    <source>
        <dbReference type="Proteomes" id="UP000317650"/>
    </source>
</evidence>
<dbReference type="EMBL" id="PYDT01000003">
    <property type="protein sequence ID" value="THU66697.1"/>
    <property type="molecule type" value="Genomic_DNA"/>
</dbReference>
<protein>
    <submittedName>
        <fullName evidence="2">Uncharacterized protein</fullName>
    </submittedName>
</protein>
<evidence type="ECO:0000313" key="2">
    <source>
        <dbReference type="EMBL" id="THU66697.1"/>
    </source>
</evidence>
<proteinExistence type="predicted"/>
<comment type="caution">
    <text evidence="2">The sequence shown here is derived from an EMBL/GenBank/DDBJ whole genome shotgun (WGS) entry which is preliminary data.</text>
</comment>
<name>A0A4S8JWQ7_MUSBA</name>
<reference evidence="2 3" key="1">
    <citation type="journal article" date="2019" name="Nat. Plants">
        <title>Genome sequencing of Musa balbisiana reveals subgenome evolution and function divergence in polyploid bananas.</title>
        <authorList>
            <person name="Yao X."/>
        </authorList>
    </citation>
    <scope>NUCLEOTIDE SEQUENCE [LARGE SCALE GENOMIC DNA]</scope>
    <source>
        <strain evidence="3">cv. DH-PKW</strain>
        <tissue evidence="2">Leaves</tissue>
    </source>
</reference>
<dbReference type="PANTHER" id="PTHR33874:SF1">
    <property type="entry name" value="RING FINGER PROTEIN"/>
    <property type="match status" value="1"/>
</dbReference>
<evidence type="ECO:0000256" key="1">
    <source>
        <dbReference type="SAM" id="MobiDB-lite"/>
    </source>
</evidence>
<keyword evidence="3" id="KW-1185">Reference proteome</keyword>